<evidence type="ECO:0000256" key="1">
    <source>
        <dbReference type="SAM" id="Coils"/>
    </source>
</evidence>
<sequence>MYTGHTFFPELILSNKNSQIDSIDDNNFQCSNDNIFMDDTRSKSFFDDYYFGNASNTFRIMCTEQENNDVNEYQFVFPDIKPQLKELVEENLDQEHFMEAQEEEKEVLNNQESQKSELTNSVNRAHSYQLYHGNSTNSRNKPYKATFAGRKDVIYKGIVRGTRMKLQTEFDSFTKDLSFSTKSHGCQVFKRAVKDFYDHSVFKQAINEMFGNDPTKEQYFCEVLAVFLEMPWYYPKKKPELRQASTQLRKCCSKYTNGLYTRLFKFKGIQLFFSVLLQSGFIDKLINERENMVKLYDRYLEGVVSIIKFSQNRKLMD</sequence>
<comment type="caution">
    <text evidence="2">The sequence shown here is derived from an EMBL/GenBank/DDBJ whole genome shotgun (WGS) entry which is preliminary data.</text>
</comment>
<evidence type="ECO:0000313" key="3">
    <source>
        <dbReference type="Proteomes" id="UP001295684"/>
    </source>
</evidence>
<organism evidence="2 3">
    <name type="scientific">Euplotes crassus</name>
    <dbReference type="NCBI Taxonomy" id="5936"/>
    <lineage>
        <taxon>Eukaryota</taxon>
        <taxon>Sar</taxon>
        <taxon>Alveolata</taxon>
        <taxon>Ciliophora</taxon>
        <taxon>Intramacronucleata</taxon>
        <taxon>Spirotrichea</taxon>
        <taxon>Hypotrichia</taxon>
        <taxon>Euplotida</taxon>
        <taxon>Euplotidae</taxon>
        <taxon>Moneuplotes</taxon>
    </lineage>
</organism>
<keyword evidence="3" id="KW-1185">Reference proteome</keyword>
<feature type="coiled-coil region" evidence="1">
    <location>
        <begin position="84"/>
        <end position="121"/>
    </location>
</feature>
<dbReference type="AlphaFoldDB" id="A0AAD1U6Y0"/>
<name>A0AAD1U6Y0_EUPCR</name>
<keyword evidence="1" id="KW-0175">Coiled coil</keyword>
<dbReference type="EMBL" id="CAMPGE010004230">
    <property type="protein sequence ID" value="CAI2363078.1"/>
    <property type="molecule type" value="Genomic_DNA"/>
</dbReference>
<dbReference type="Proteomes" id="UP001295684">
    <property type="component" value="Unassembled WGS sequence"/>
</dbReference>
<evidence type="ECO:0000313" key="2">
    <source>
        <dbReference type="EMBL" id="CAI2363078.1"/>
    </source>
</evidence>
<protein>
    <submittedName>
        <fullName evidence="2">Uncharacterized protein</fullName>
    </submittedName>
</protein>
<proteinExistence type="predicted"/>
<reference evidence="2" key="1">
    <citation type="submission" date="2023-07" db="EMBL/GenBank/DDBJ databases">
        <authorList>
            <consortium name="AG Swart"/>
            <person name="Singh M."/>
            <person name="Singh A."/>
            <person name="Seah K."/>
            <person name="Emmerich C."/>
        </authorList>
    </citation>
    <scope>NUCLEOTIDE SEQUENCE</scope>
    <source>
        <strain evidence="2">DP1</strain>
    </source>
</reference>
<gene>
    <name evidence="2" type="ORF">ECRASSUSDP1_LOCUS4408</name>
</gene>
<accession>A0AAD1U6Y0</accession>